<comment type="caution">
    <text evidence="2">The sequence shown here is derived from an EMBL/GenBank/DDBJ whole genome shotgun (WGS) entry which is preliminary data.</text>
</comment>
<feature type="region of interest" description="Disordered" evidence="1">
    <location>
        <begin position="20"/>
        <end position="46"/>
    </location>
</feature>
<accession>A0A9Q1EE09</accession>
<dbReference type="Proteomes" id="UP001152622">
    <property type="component" value="Chromosome 19"/>
</dbReference>
<organism evidence="2 3">
    <name type="scientific">Synaphobranchus kaupii</name>
    <name type="common">Kaup's arrowtooth eel</name>
    <dbReference type="NCBI Taxonomy" id="118154"/>
    <lineage>
        <taxon>Eukaryota</taxon>
        <taxon>Metazoa</taxon>
        <taxon>Chordata</taxon>
        <taxon>Craniata</taxon>
        <taxon>Vertebrata</taxon>
        <taxon>Euteleostomi</taxon>
        <taxon>Actinopterygii</taxon>
        <taxon>Neopterygii</taxon>
        <taxon>Teleostei</taxon>
        <taxon>Anguilliformes</taxon>
        <taxon>Synaphobranchidae</taxon>
        <taxon>Synaphobranchus</taxon>
    </lineage>
</organism>
<proteinExistence type="predicted"/>
<feature type="compositionally biased region" description="Basic and acidic residues" evidence="1">
    <location>
        <begin position="30"/>
        <end position="46"/>
    </location>
</feature>
<evidence type="ECO:0000313" key="2">
    <source>
        <dbReference type="EMBL" id="KAJ8337104.1"/>
    </source>
</evidence>
<name>A0A9Q1EE09_SYNKA</name>
<reference evidence="2" key="1">
    <citation type="journal article" date="2023" name="Science">
        <title>Genome structures resolve the early diversification of teleost fishes.</title>
        <authorList>
            <person name="Parey E."/>
            <person name="Louis A."/>
            <person name="Montfort J."/>
            <person name="Bouchez O."/>
            <person name="Roques C."/>
            <person name="Iampietro C."/>
            <person name="Lluch J."/>
            <person name="Castinel A."/>
            <person name="Donnadieu C."/>
            <person name="Desvignes T."/>
            <person name="Floi Bucao C."/>
            <person name="Jouanno E."/>
            <person name="Wen M."/>
            <person name="Mejri S."/>
            <person name="Dirks R."/>
            <person name="Jansen H."/>
            <person name="Henkel C."/>
            <person name="Chen W.J."/>
            <person name="Zahm M."/>
            <person name="Cabau C."/>
            <person name="Klopp C."/>
            <person name="Thompson A.W."/>
            <person name="Robinson-Rechavi M."/>
            <person name="Braasch I."/>
            <person name="Lecointre G."/>
            <person name="Bobe J."/>
            <person name="Postlethwait J.H."/>
            <person name="Berthelot C."/>
            <person name="Roest Crollius H."/>
            <person name="Guiguen Y."/>
        </authorList>
    </citation>
    <scope>NUCLEOTIDE SEQUENCE</scope>
    <source>
        <strain evidence="2">WJC10195</strain>
    </source>
</reference>
<protein>
    <submittedName>
        <fullName evidence="2">Uncharacterized protein</fullName>
    </submittedName>
</protein>
<sequence>MLCRARSVELYGGGNRISVNTKHTVHRGPNGREHRTQRSPGERPALRLPDELTNYWRGRAGELTLRRGRPWRGVRGRETRHVNRKRSVLLDTEICRRGNATESVGRVSGEVWLGSAVLATLRPRPSGSA</sequence>
<keyword evidence="3" id="KW-1185">Reference proteome</keyword>
<dbReference type="AlphaFoldDB" id="A0A9Q1EE09"/>
<dbReference type="EMBL" id="JAINUF010000019">
    <property type="protein sequence ID" value="KAJ8337104.1"/>
    <property type="molecule type" value="Genomic_DNA"/>
</dbReference>
<evidence type="ECO:0000256" key="1">
    <source>
        <dbReference type="SAM" id="MobiDB-lite"/>
    </source>
</evidence>
<gene>
    <name evidence="2" type="ORF">SKAU_G00383240</name>
</gene>
<evidence type="ECO:0000313" key="3">
    <source>
        <dbReference type="Proteomes" id="UP001152622"/>
    </source>
</evidence>